<accession>V5G0T7</accession>
<dbReference type="PROSITE" id="PS50222">
    <property type="entry name" value="EF_HAND_2"/>
    <property type="match status" value="2"/>
</dbReference>
<dbReference type="GO" id="GO:0051301">
    <property type="term" value="P:cell division"/>
    <property type="evidence" value="ECO:0007669"/>
    <property type="project" value="UniProtKB-KW"/>
</dbReference>
<dbReference type="SMART" id="SM00054">
    <property type="entry name" value="EFh"/>
    <property type="match status" value="2"/>
</dbReference>
<evidence type="ECO:0000259" key="4">
    <source>
        <dbReference type="PROSITE" id="PS50222"/>
    </source>
</evidence>
<dbReference type="EMBL" id="BAUL01000092">
    <property type="protein sequence ID" value="GAD94467.1"/>
    <property type="molecule type" value="Genomic_DNA"/>
</dbReference>
<name>V5G0T7_BYSSN</name>
<evidence type="ECO:0000313" key="6">
    <source>
        <dbReference type="Proteomes" id="UP000018001"/>
    </source>
</evidence>
<feature type="domain" description="EF-hand" evidence="4">
    <location>
        <begin position="124"/>
        <end position="150"/>
    </location>
</feature>
<dbReference type="PROSITE" id="PS00018">
    <property type="entry name" value="EF_HAND_1"/>
    <property type="match status" value="1"/>
</dbReference>
<feature type="compositionally biased region" description="Polar residues" evidence="3">
    <location>
        <begin position="65"/>
        <end position="77"/>
    </location>
</feature>
<organism evidence="5 6">
    <name type="scientific">Byssochlamys spectabilis (strain No. 5 / NBRC 109023)</name>
    <name type="common">Paecilomyces variotii</name>
    <dbReference type="NCBI Taxonomy" id="1356009"/>
    <lineage>
        <taxon>Eukaryota</taxon>
        <taxon>Fungi</taxon>
        <taxon>Dikarya</taxon>
        <taxon>Ascomycota</taxon>
        <taxon>Pezizomycotina</taxon>
        <taxon>Eurotiomycetes</taxon>
        <taxon>Eurotiomycetidae</taxon>
        <taxon>Eurotiales</taxon>
        <taxon>Thermoascaceae</taxon>
        <taxon>Paecilomyces</taxon>
    </lineage>
</organism>
<proteinExistence type="predicted"/>
<dbReference type="GO" id="GO:0005509">
    <property type="term" value="F:calcium ion binding"/>
    <property type="evidence" value="ECO:0007669"/>
    <property type="project" value="InterPro"/>
</dbReference>
<dbReference type="InterPro" id="IPR002048">
    <property type="entry name" value="EF_hand_dom"/>
</dbReference>
<dbReference type="HOGENOM" id="CLU_061288_18_1_1"/>
<dbReference type="Pfam" id="PF13499">
    <property type="entry name" value="EF-hand_7"/>
    <property type="match status" value="1"/>
</dbReference>
<dbReference type="InterPro" id="IPR050145">
    <property type="entry name" value="Centrin_CML-like"/>
</dbReference>
<feature type="compositionally biased region" description="Low complexity" evidence="3">
    <location>
        <begin position="171"/>
        <end position="189"/>
    </location>
</feature>
<keyword evidence="5" id="KW-0131">Cell cycle</keyword>
<keyword evidence="6" id="KW-1185">Reference proteome</keyword>
<dbReference type="AlphaFoldDB" id="V5G0T7"/>
<dbReference type="Gene3D" id="1.10.238.10">
    <property type="entry name" value="EF-hand"/>
    <property type="match status" value="2"/>
</dbReference>
<comment type="caution">
    <text evidence="5">The sequence shown here is derived from an EMBL/GenBank/DDBJ whole genome shotgun (WGS) entry which is preliminary data.</text>
</comment>
<dbReference type="OrthoDB" id="343296at2759"/>
<protein>
    <submittedName>
        <fullName evidence="5">Cell division control protein Cdc31, putative</fullName>
    </submittedName>
</protein>
<dbReference type="FunFam" id="1.10.238.10:FF:000172">
    <property type="entry name" value="Cell division control protein"/>
    <property type="match status" value="1"/>
</dbReference>
<reference evidence="6" key="1">
    <citation type="journal article" date="2014" name="Genome Announc.">
        <title>Draft genome sequence of the formaldehyde-resistant fungus Byssochlamys spectabilis No. 5 (anamorph Paecilomyces variotii No. 5) (NBRC109023).</title>
        <authorList>
            <person name="Oka T."/>
            <person name="Ekino K."/>
            <person name="Fukuda K."/>
            <person name="Nomura Y."/>
        </authorList>
    </citation>
    <scope>NUCLEOTIDE SEQUENCE [LARGE SCALE GENOMIC DNA]</scope>
    <source>
        <strain evidence="6">No. 5 / NBRC 109023</strain>
    </source>
</reference>
<feature type="domain" description="EF-hand" evidence="4">
    <location>
        <begin position="219"/>
        <end position="254"/>
    </location>
</feature>
<dbReference type="eggNOG" id="KOG0028">
    <property type="taxonomic scope" value="Eukaryota"/>
</dbReference>
<evidence type="ECO:0000256" key="2">
    <source>
        <dbReference type="ARBA" id="ARBA00022837"/>
    </source>
</evidence>
<dbReference type="PANTHER" id="PTHR23050">
    <property type="entry name" value="CALCIUM BINDING PROTEIN"/>
    <property type="match status" value="1"/>
</dbReference>
<dbReference type="InterPro" id="IPR011992">
    <property type="entry name" value="EF-hand-dom_pair"/>
</dbReference>
<feature type="region of interest" description="Disordered" evidence="3">
    <location>
        <begin position="170"/>
        <end position="195"/>
    </location>
</feature>
<sequence>MASAPFGSRSAYAGGKLPDRSLNANPIPFGASSFSRHRGLGGAVAGEFGPEGAKSTQQPPAPPAHSQTQSQDSNPLNRLTEEQREEINEAVSGLVCVLLFSAMATAVLVMSWATTTTPPRSTGFTLFDLDRDRHLDYHELRVALRALGFTLPKQELITLLTTYGVPRPQVQQQNSAQNQSQSASSKSAAPLTNPQHPSALLMPLSAFQVVTAHKILERDPREEILRAFELFDEGGKGYIDLEDLRRVARELGETGLEEEELRAMIEEFDLEGVGGVTREGFVSICWQ</sequence>
<evidence type="ECO:0000256" key="3">
    <source>
        <dbReference type="SAM" id="MobiDB-lite"/>
    </source>
</evidence>
<gene>
    <name evidence="5" type="ORF">PVAR5_3093</name>
</gene>
<dbReference type="InterPro" id="IPR018247">
    <property type="entry name" value="EF_Hand_1_Ca_BS"/>
</dbReference>
<dbReference type="InParanoid" id="V5G0T7"/>
<evidence type="ECO:0000256" key="1">
    <source>
        <dbReference type="ARBA" id="ARBA00022737"/>
    </source>
</evidence>
<keyword evidence="2" id="KW-0106">Calcium</keyword>
<feature type="region of interest" description="Disordered" evidence="3">
    <location>
        <begin position="1"/>
        <end position="78"/>
    </location>
</feature>
<keyword evidence="1" id="KW-0677">Repeat</keyword>
<dbReference type="Proteomes" id="UP000018001">
    <property type="component" value="Unassembled WGS sequence"/>
</dbReference>
<dbReference type="SUPFAM" id="SSF47473">
    <property type="entry name" value="EF-hand"/>
    <property type="match status" value="1"/>
</dbReference>
<dbReference type="FunCoup" id="V5G0T7">
    <property type="interactions" value="776"/>
</dbReference>
<keyword evidence="5" id="KW-0132">Cell division</keyword>
<evidence type="ECO:0000313" key="5">
    <source>
        <dbReference type="EMBL" id="GAD94467.1"/>
    </source>
</evidence>